<evidence type="ECO:0000313" key="1">
    <source>
        <dbReference type="EMBL" id="QOQ88806.1"/>
    </source>
</evidence>
<proteinExistence type="predicted"/>
<protein>
    <recommendedName>
        <fullName evidence="3">Type VI secretion protein VgrG</fullName>
    </recommendedName>
</protein>
<reference evidence="1 2" key="1">
    <citation type="submission" date="2020-10" db="EMBL/GenBank/DDBJ databases">
        <title>Campylobacter and Helicobacter PacBio genomes.</title>
        <authorList>
            <person name="Lane C."/>
        </authorList>
    </citation>
    <scope>NUCLEOTIDE SEQUENCE [LARGE SCALE GENOMIC DNA]</scope>
    <source>
        <strain evidence="1 2">2016D-0074</strain>
    </source>
</reference>
<dbReference type="EMBL" id="CP063079">
    <property type="protein sequence ID" value="QOQ88806.1"/>
    <property type="molecule type" value="Genomic_DNA"/>
</dbReference>
<dbReference type="RefSeq" id="WP_049984581.1">
    <property type="nucleotide sequence ID" value="NZ_CP063079.1"/>
</dbReference>
<name>A0ABX6TS57_9BACT</name>
<evidence type="ECO:0008006" key="3">
    <source>
        <dbReference type="Google" id="ProtNLM"/>
    </source>
</evidence>
<organism evidence="1 2">
    <name type="scientific">Campylobacter peloridis</name>
    <dbReference type="NCBI Taxonomy" id="488546"/>
    <lineage>
        <taxon>Bacteria</taxon>
        <taxon>Pseudomonadati</taxon>
        <taxon>Campylobacterota</taxon>
        <taxon>Epsilonproteobacteria</taxon>
        <taxon>Campylobacterales</taxon>
        <taxon>Campylobacteraceae</taxon>
        <taxon>Campylobacter</taxon>
    </lineage>
</organism>
<sequence>MILPQPIFLNKLIQFLSSENLNLNNFKKDIENIISKKDLQFLLDLNTKIMGIAKIIIQDKKEVDIKSILEEKNKKHFKAEADDSISFKAKNNCSFTADEINTLANKESTLIAQEQIISQVGKNTTITQTKDKIILQVGKMQVIIDDKGLRVKGGDLRAD</sequence>
<gene>
    <name evidence="1" type="ORF">IMC75_07765</name>
</gene>
<evidence type="ECO:0000313" key="2">
    <source>
        <dbReference type="Proteomes" id="UP000595070"/>
    </source>
</evidence>
<keyword evidence="2" id="KW-1185">Reference proteome</keyword>
<dbReference type="Proteomes" id="UP000595070">
    <property type="component" value="Chromosome"/>
</dbReference>
<accession>A0ABX6TS57</accession>